<feature type="region of interest" description="Disordered" evidence="1">
    <location>
        <begin position="8"/>
        <end position="72"/>
    </location>
</feature>
<feature type="region of interest" description="Disordered" evidence="1">
    <location>
        <begin position="96"/>
        <end position="140"/>
    </location>
</feature>
<proteinExistence type="predicted"/>
<evidence type="ECO:0000256" key="1">
    <source>
        <dbReference type="SAM" id="MobiDB-lite"/>
    </source>
</evidence>
<feature type="compositionally biased region" description="Basic and acidic residues" evidence="1">
    <location>
        <begin position="105"/>
        <end position="124"/>
    </location>
</feature>
<evidence type="ECO:0000313" key="3">
    <source>
        <dbReference type="Proteomes" id="UP001451303"/>
    </source>
</evidence>
<name>A0ABR3D0V7_NEUIN</name>
<organism evidence="2 3">
    <name type="scientific">Neurospora intermedia</name>
    <dbReference type="NCBI Taxonomy" id="5142"/>
    <lineage>
        <taxon>Eukaryota</taxon>
        <taxon>Fungi</taxon>
        <taxon>Dikarya</taxon>
        <taxon>Ascomycota</taxon>
        <taxon>Pezizomycotina</taxon>
        <taxon>Sordariomycetes</taxon>
        <taxon>Sordariomycetidae</taxon>
        <taxon>Sordariales</taxon>
        <taxon>Sordariaceae</taxon>
        <taxon>Neurospora</taxon>
    </lineage>
</organism>
<reference evidence="2 3" key="1">
    <citation type="submission" date="2023-09" db="EMBL/GenBank/DDBJ databases">
        <title>Multi-omics analysis of a traditional fermented food reveals byproduct-associated fungal strains for waste-to-food upcycling.</title>
        <authorList>
            <consortium name="Lawrence Berkeley National Laboratory"/>
            <person name="Rekdal V.M."/>
            <person name="Villalobos-Escobedo J.M."/>
            <person name="Rodriguez-Valeron N."/>
            <person name="Garcia M.O."/>
            <person name="Vasquez D.P."/>
            <person name="Damayanti I."/>
            <person name="Sorensen P.M."/>
            <person name="Baidoo E.E."/>
            <person name="De Carvalho A.C."/>
            <person name="Riley R."/>
            <person name="Lipzen A."/>
            <person name="He G."/>
            <person name="Yan M."/>
            <person name="Haridas S."/>
            <person name="Daum C."/>
            <person name="Yoshinaga Y."/>
            <person name="Ng V."/>
            <person name="Grigoriev I.V."/>
            <person name="Munk R."/>
            <person name="Nuraida L."/>
            <person name="Wijaya C.H."/>
            <person name="Morales P.-C."/>
            <person name="Keasling J.D."/>
        </authorList>
    </citation>
    <scope>NUCLEOTIDE SEQUENCE [LARGE SCALE GENOMIC DNA]</scope>
    <source>
        <strain evidence="2 3">FGSC 2613</strain>
    </source>
</reference>
<protein>
    <submittedName>
        <fullName evidence="2">Uncharacterized protein</fullName>
    </submittedName>
</protein>
<gene>
    <name evidence="2" type="ORF">QR685DRAFT_600672</name>
</gene>
<comment type="caution">
    <text evidence="2">The sequence shown here is derived from an EMBL/GenBank/DDBJ whole genome shotgun (WGS) entry which is preliminary data.</text>
</comment>
<sequence>MGCLRLFRRLSRRSSQEDDALLNSQHRRGPRPYRDHEHKPKHKHTPSEDSSFSTDFVEEEKASYNRGRSRTSHGCAAVPVIRPNVNPARSAYATPEVYRYGGAGPREDDRAPRRPANAEEKETGVNDAEEQERMDFLQMM</sequence>
<dbReference type="Proteomes" id="UP001451303">
    <property type="component" value="Unassembled WGS sequence"/>
</dbReference>
<evidence type="ECO:0000313" key="2">
    <source>
        <dbReference type="EMBL" id="KAL0466327.1"/>
    </source>
</evidence>
<dbReference type="EMBL" id="JAVLET010000013">
    <property type="protein sequence ID" value="KAL0466327.1"/>
    <property type="molecule type" value="Genomic_DNA"/>
</dbReference>
<accession>A0ABR3D0V7</accession>
<feature type="compositionally biased region" description="Basic and acidic residues" evidence="1">
    <location>
        <begin position="131"/>
        <end position="140"/>
    </location>
</feature>
<keyword evidence="3" id="KW-1185">Reference proteome</keyword>